<name>A0A0G1WEN0_9BACT</name>
<sequence>MVTFAPKSVKLWGSGQLTIPKDMREALRLDKETKLNVFAVGRCLVMTPKPLLRCALAKKVQKQMRDKKISLNDLLKDLKSERRQYAKEVHGR</sequence>
<evidence type="ECO:0000313" key="4">
    <source>
        <dbReference type="Proteomes" id="UP000033982"/>
    </source>
</evidence>
<comment type="caution">
    <text evidence="3">The sequence shown here is derived from an EMBL/GenBank/DDBJ whole genome shotgun (WGS) entry which is preliminary data.</text>
</comment>
<dbReference type="AlphaFoldDB" id="A0A0G1WEN0"/>
<accession>A0A0G1WEN0</accession>
<evidence type="ECO:0000313" key="3">
    <source>
        <dbReference type="EMBL" id="KKW17090.1"/>
    </source>
</evidence>
<dbReference type="EMBL" id="LCQN01000011">
    <property type="protein sequence ID" value="KKW17090.1"/>
    <property type="molecule type" value="Genomic_DNA"/>
</dbReference>
<protein>
    <submittedName>
        <fullName evidence="3">Transcriptional regulator, AbrB family</fullName>
    </submittedName>
</protein>
<dbReference type="InterPro" id="IPR007159">
    <property type="entry name" value="SpoVT-AbrB_dom"/>
</dbReference>
<gene>
    <name evidence="3" type="ORF">UY58_C0011G0002</name>
</gene>
<reference evidence="3 4" key="1">
    <citation type="journal article" date="2015" name="Nature">
        <title>rRNA introns, odd ribosomes, and small enigmatic genomes across a large radiation of phyla.</title>
        <authorList>
            <person name="Brown C.T."/>
            <person name="Hug L.A."/>
            <person name="Thomas B.C."/>
            <person name="Sharon I."/>
            <person name="Castelle C.J."/>
            <person name="Singh A."/>
            <person name="Wilkins M.J."/>
            <person name="Williams K.H."/>
            <person name="Banfield J.F."/>
        </authorList>
    </citation>
    <scope>NUCLEOTIDE SEQUENCE [LARGE SCALE GENOMIC DNA]</scope>
</reference>
<dbReference type="Gene3D" id="2.10.260.10">
    <property type="match status" value="1"/>
</dbReference>
<organism evidence="3 4">
    <name type="scientific">Candidatus Magasanikbacteria bacterium GW2011_GWA2_50_22</name>
    <dbReference type="NCBI Taxonomy" id="1619043"/>
    <lineage>
        <taxon>Bacteria</taxon>
        <taxon>Candidatus Magasanikiibacteriota</taxon>
    </lineage>
</organism>
<evidence type="ECO:0000256" key="1">
    <source>
        <dbReference type="SAM" id="Coils"/>
    </source>
</evidence>
<dbReference type="SUPFAM" id="SSF89447">
    <property type="entry name" value="AbrB/MazE/MraZ-like"/>
    <property type="match status" value="1"/>
</dbReference>
<dbReference type="SMART" id="SM00966">
    <property type="entry name" value="SpoVT_AbrB"/>
    <property type="match status" value="1"/>
</dbReference>
<keyword evidence="1" id="KW-0175">Coiled coil</keyword>
<dbReference type="Proteomes" id="UP000033982">
    <property type="component" value="Unassembled WGS sequence"/>
</dbReference>
<proteinExistence type="predicted"/>
<dbReference type="InterPro" id="IPR037914">
    <property type="entry name" value="SpoVT-AbrB_sf"/>
</dbReference>
<evidence type="ECO:0000259" key="2">
    <source>
        <dbReference type="SMART" id="SM00966"/>
    </source>
</evidence>
<dbReference type="GO" id="GO:0003677">
    <property type="term" value="F:DNA binding"/>
    <property type="evidence" value="ECO:0007669"/>
    <property type="project" value="InterPro"/>
</dbReference>
<feature type="coiled-coil region" evidence="1">
    <location>
        <begin position="57"/>
        <end position="88"/>
    </location>
</feature>
<feature type="domain" description="SpoVT-AbrB" evidence="2">
    <location>
        <begin position="9"/>
        <end position="54"/>
    </location>
</feature>